<keyword evidence="1" id="KW-0732">Signal</keyword>
<keyword evidence="3" id="KW-1185">Reference proteome</keyword>
<comment type="caution">
    <text evidence="2">The sequence shown here is derived from an EMBL/GenBank/DDBJ whole genome shotgun (WGS) entry which is preliminary data.</text>
</comment>
<evidence type="ECO:0000313" key="3">
    <source>
        <dbReference type="Proteomes" id="UP000254266"/>
    </source>
</evidence>
<dbReference type="AlphaFoldDB" id="A0A370DFS2"/>
<dbReference type="Pfam" id="PF11220">
    <property type="entry name" value="DUF3015"/>
    <property type="match status" value="1"/>
</dbReference>
<evidence type="ECO:0000256" key="1">
    <source>
        <dbReference type="SAM" id="SignalP"/>
    </source>
</evidence>
<dbReference type="InterPro" id="IPR021383">
    <property type="entry name" value="DUF3015"/>
</dbReference>
<dbReference type="EMBL" id="QFXC01000008">
    <property type="protein sequence ID" value="RDH83731.1"/>
    <property type="molecule type" value="Genomic_DNA"/>
</dbReference>
<feature type="chain" id="PRO_5016860588" description="DUF3015 domain-containing protein" evidence="1">
    <location>
        <begin position="22"/>
        <end position="115"/>
    </location>
</feature>
<reference evidence="2 3" key="1">
    <citation type="journal article" date="2018" name="ISME J.">
        <title>Endosymbiont genomes yield clues of tubeworm success.</title>
        <authorList>
            <person name="Li Y."/>
            <person name="Liles M.R."/>
            <person name="Halanych K.M."/>
        </authorList>
    </citation>
    <scope>NUCLEOTIDE SEQUENCE [LARGE SCALE GENOMIC DNA]</scope>
    <source>
        <strain evidence="2">A1464</strain>
    </source>
</reference>
<protein>
    <recommendedName>
        <fullName evidence="4">DUF3015 domain-containing protein</fullName>
    </recommendedName>
</protein>
<dbReference type="Proteomes" id="UP000254266">
    <property type="component" value="Unassembled WGS sequence"/>
</dbReference>
<evidence type="ECO:0008006" key="4">
    <source>
        <dbReference type="Google" id="ProtNLM"/>
    </source>
</evidence>
<accession>A0A370DFS2</accession>
<feature type="signal peptide" evidence="1">
    <location>
        <begin position="1"/>
        <end position="21"/>
    </location>
</feature>
<evidence type="ECO:0000313" key="2">
    <source>
        <dbReference type="EMBL" id="RDH83731.1"/>
    </source>
</evidence>
<name>A0A370DFS2_9GAMM</name>
<proteinExistence type="predicted"/>
<organism evidence="2 3">
    <name type="scientific">endosymbiont of Galathealinum brachiosum</name>
    <dbReference type="NCBI Taxonomy" id="2200906"/>
    <lineage>
        <taxon>Bacteria</taxon>
        <taxon>Pseudomonadati</taxon>
        <taxon>Pseudomonadota</taxon>
        <taxon>Gammaproteobacteria</taxon>
        <taxon>sulfur-oxidizing symbionts</taxon>
    </lineage>
</organism>
<sequence length="115" mass="12515">MNKFTKVLVVSSILANLSACAAFTEVSSSTSSTSDAVTPDVTLNEFVNKRYVAIRHDAANGGGENLDALAQLLGEKDKSAFADRMQTNFDSIFKNIDQPSEILVRIELQMDIKKS</sequence>
<gene>
    <name evidence="2" type="ORF">DIZ80_06205</name>
</gene>